<organism evidence="1 2">
    <name type="scientific">Paenibacillus oceani</name>
    <dbReference type="NCBI Taxonomy" id="2772510"/>
    <lineage>
        <taxon>Bacteria</taxon>
        <taxon>Bacillati</taxon>
        <taxon>Bacillota</taxon>
        <taxon>Bacilli</taxon>
        <taxon>Bacillales</taxon>
        <taxon>Paenibacillaceae</taxon>
        <taxon>Paenibacillus</taxon>
    </lineage>
</organism>
<dbReference type="AlphaFoldDB" id="A0A927GY77"/>
<evidence type="ECO:0000313" key="1">
    <source>
        <dbReference type="EMBL" id="MBD2861616.1"/>
    </source>
</evidence>
<proteinExistence type="predicted"/>
<dbReference type="Proteomes" id="UP000639396">
    <property type="component" value="Unassembled WGS sequence"/>
</dbReference>
<reference evidence="1" key="1">
    <citation type="submission" date="2020-09" db="EMBL/GenBank/DDBJ databases">
        <title>A novel bacterium of genus Paenibacillus, isolated from South China Sea.</title>
        <authorList>
            <person name="Huang H."/>
            <person name="Mo K."/>
            <person name="Hu Y."/>
        </authorList>
    </citation>
    <scope>NUCLEOTIDE SEQUENCE</scope>
    <source>
        <strain evidence="1">IB182363</strain>
    </source>
</reference>
<evidence type="ECO:0000313" key="2">
    <source>
        <dbReference type="Proteomes" id="UP000639396"/>
    </source>
</evidence>
<keyword evidence="2" id="KW-1185">Reference proteome</keyword>
<comment type="caution">
    <text evidence="1">The sequence shown here is derived from an EMBL/GenBank/DDBJ whole genome shotgun (WGS) entry which is preliminary data.</text>
</comment>
<accession>A0A927GY77</accession>
<name>A0A927GY77_9BACL</name>
<protein>
    <submittedName>
        <fullName evidence="1">DUF3310 domain-containing protein</fullName>
    </submittedName>
</protein>
<dbReference type="InterPro" id="IPR021739">
    <property type="entry name" value="SaV-like"/>
</dbReference>
<dbReference type="RefSeq" id="WP_190925768.1">
    <property type="nucleotide sequence ID" value="NZ_JACXJA010000006.1"/>
</dbReference>
<sequence>MSHDPVNSPSHYTRGGIETIEFLEAKLSDEEFAGYCRGNILKYISRAPDKNGLEDFRKARWYLNRLIERLERQVKPHEDTKKAIRGAVLSCNRHAD</sequence>
<gene>
    <name evidence="1" type="ORF">IDH45_06370</name>
</gene>
<dbReference type="Pfam" id="PF11753">
    <property type="entry name" value="DUF3310"/>
    <property type="match status" value="1"/>
</dbReference>
<dbReference type="EMBL" id="JACXJA010000006">
    <property type="protein sequence ID" value="MBD2861616.1"/>
    <property type="molecule type" value="Genomic_DNA"/>
</dbReference>